<name>A0ABY3MY97_9GAMM</name>
<sequence>MKITQFILNTAPHTLTIELSKSVKLNDLKEHSTQLSFEYLRISSPDEAAQKSKQGQIVCHKKEVSLTSIESVAKHGYRFIFDDGHSAIYSEDYILQLALEYEDRWQHYLTELKNSGHSREAMIDFKQL</sequence>
<reference evidence="4 5" key="1">
    <citation type="submission" date="2019-08" db="EMBL/GenBank/DDBJ databases">
        <title>Microbe sample from Colwellia echini.</title>
        <authorList>
            <person name="Christiansen L."/>
            <person name="Pathiraja D."/>
            <person name="Schultz-Johansen M."/>
            <person name="Choi I.-G."/>
            <person name="Stougaard P."/>
        </authorList>
    </citation>
    <scope>NUCLEOTIDE SEQUENCE [LARGE SCALE GENOMIC DNA]</scope>
    <source>
        <strain evidence="4 5">A3</strain>
    </source>
</reference>
<dbReference type="Pfam" id="PF06155">
    <property type="entry name" value="GBBH-like_N"/>
    <property type="match status" value="1"/>
</dbReference>
<evidence type="ECO:0000313" key="5">
    <source>
        <dbReference type="Proteomes" id="UP000815846"/>
    </source>
</evidence>
<evidence type="ECO:0000313" key="4">
    <source>
        <dbReference type="EMBL" id="TYK66069.1"/>
    </source>
</evidence>
<evidence type="ECO:0000256" key="2">
    <source>
        <dbReference type="ARBA" id="ARBA00023004"/>
    </source>
</evidence>
<dbReference type="RefSeq" id="WP_101345488.1">
    <property type="nucleotide sequence ID" value="NZ_PJAI02000006.1"/>
</dbReference>
<dbReference type="PANTHER" id="PTHR35303:SF5">
    <property type="entry name" value="OS02G0197800 PROTEIN"/>
    <property type="match status" value="1"/>
</dbReference>
<feature type="domain" description="Gamma-butyrobetaine hydroxylase-like N-terminal" evidence="3">
    <location>
        <begin position="20"/>
        <end position="93"/>
    </location>
</feature>
<evidence type="ECO:0000259" key="3">
    <source>
        <dbReference type="Pfam" id="PF06155"/>
    </source>
</evidence>
<evidence type="ECO:0000256" key="1">
    <source>
        <dbReference type="ARBA" id="ARBA00022723"/>
    </source>
</evidence>
<dbReference type="Gene3D" id="3.30.2020.30">
    <property type="match status" value="1"/>
</dbReference>
<keyword evidence="5" id="KW-1185">Reference proteome</keyword>
<dbReference type="EMBL" id="PJAI02000006">
    <property type="protein sequence ID" value="TYK66069.1"/>
    <property type="molecule type" value="Genomic_DNA"/>
</dbReference>
<gene>
    <name evidence="4" type="ORF">CWS31_007315</name>
</gene>
<keyword evidence="2" id="KW-0408">Iron</keyword>
<accession>A0ABY3MY97</accession>
<dbReference type="InterPro" id="IPR038492">
    <property type="entry name" value="GBBH-like_N_sf"/>
</dbReference>
<dbReference type="Proteomes" id="UP000815846">
    <property type="component" value="Unassembled WGS sequence"/>
</dbReference>
<organism evidence="4 5">
    <name type="scientific">Colwellia echini</name>
    <dbReference type="NCBI Taxonomy" id="1982103"/>
    <lineage>
        <taxon>Bacteria</taxon>
        <taxon>Pseudomonadati</taxon>
        <taxon>Pseudomonadota</taxon>
        <taxon>Gammaproteobacteria</taxon>
        <taxon>Alteromonadales</taxon>
        <taxon>Colwelliaceae</taxon>
        <taxon>Colwellia</taxon>
    </lineage>
</organism>
<protein>
    <submittedName>
        <fullName evidence="4">DUF971 domain-containing protein</fullName>
    </submittedName>
</protein>
<proteinExistence type="predicted"/>
<comment type="caution">
    <text evidence="4">The sequence shown here is derived from an EMBL/GenBank/DDBJ whole genome shotgun (WGS) entry which is preliminary data.</text>
</comment>
<dbReference type="PANTHER" id="PTHR35303">
    <property type="entry name" value="OS02G0197800 PROTEIN"/>
    <property type="match status" value="1"/>
</dbReference>
<keyword evidence="1" id="KW-0479">Metal-binding</keyword>
<dbReference type="InterPro" id="IPR010376">
    <property type="entry name" value="GBBH-like_N"/>
</dbReference>